<dbReference type="PRINTS" id="PR00080">
    <property type="entry name" value="SDRFAMILY"/>
</dbReference>
<dbReference type="GO" id="GO:0005783">
    <property type="term" value="C:endoplasmic reticulum"/>
    <property type="evidence" value="ECO:0007669"/>
    <property type="project" value="UniProtKB-SubCell"/>
</dbReference>
<dbReference type="PANTHER" id="PTHR43899">
    <property type="entry name" value="RH59310P"/>
    <property type="match status" value="1"/>
</dbReference>
<dbReference type="InterPro" id="IPR020904">
    <property type="entry name" value="Sc_DH/Rdtase_CS"/>
</dbReference>
<dbReference type="Proteomes" id="UP001419268">
    <property type="component" value="Unassembled WGS sequence"/>
</dbReference>
<protein>
    <submittedName>
        <fullName evidence="5">Uncharacterized protein</fullName>
    </submittedName>
</protein>
<dbReference type="InterPro" id="IPR002347">
    <property type="entry name" value="SDR_fam"/>
</dbReference>
<dbReference type="InterPro" id="IPR051019">
    <property type="entry name" value="VLCFA-Steroid_DH"/>
</dbReference>
<name>A0AAP0DZE6_9MAGN</name>
<accession>A0AAP0DZE6</accession>
<keyword evidence="6" id="KW-1185">Reference proteome</keyword>
<sequence>MELQLLLVLLLGFISFFKTFLRLIHWAWTTFFRPSKDLKRCYGSWALVTGAADGIGKAISIELADRGLNLILLDRDVPKLETTAKEVQERHVKVRTLVSDLCRDSGNEIVRKIREAIEGLDVGVLINNAGTTHRHPIFFHEVDTDVVDSTVTLNVEAATWVAKAVLPGMMVRKRGAIVNLGSASGSSLPSFPLFTVYAATKAYIHLFSTSISLEYKRHGIDVQCQVPYLVATRLTSSKESTIWMPTPKTFSRASVDRIGYEVICTPYWSHSFILYALNLLPTSVLNQLVLQFTTDLLKEKVGTQ</sequence>
<evidence type="ECO:0000256" key="3">
    <source>
        <dbReference type="ARBA" id="ARBA00023002"/>
    </source>
</evidence>
<dbReference type="CDD" id="cd05356">
    <property type="entry name" value="17beta-HSD1_like_SDR_c"/>
    <property type="match status" value="1"/>
</dbReference>
<dbReference type="FunFam" id="3.40.50.720:FF:000137">
    <property type="entry name" value="Hydroxysteroid (17-beta) dehydrogenase 3"/>
    <property type="match status" value="1"/>
</dbReference>
<comment type="subcellular location">
    <subcellularLocation>
        <location evidence="1">Endoplasmic reticulum</location>
    </subcellularLocation>
</comment>
<dbReference type="Gene3D" id="3.40.50.720">
    <property type="entry name" value="NAD(P)-binding Rossmann-like Domain"/>
    <property type="match status" value="1"/>
</dbReference>
<evidence type="ECO:0000256" key="4">
    <source>
        <dbReference type="RuleBase" id="RU000363"/>
    </source>
</evidence>
<dbReference type="EMBL" id="JBBNAG010000013">
    <property type="protein sequence ID" value="KAK9083786.1"/>
    <property type="molecule type" value="Genomic_DNA"/>
</dbReference>
<dbReference type="InterPro" id="IPR036291">
    <property type="entry name" value="NAD(P)-bd_dom_sf"/>
</dbReference>
<dbReference type="SUPFAM" id="SSF51735">
    <property type="entry name" value="NAD(P)-binding Rossmann-fold domains"/>
    <property type="match status" value="1"/>
</dbReference>
<keyword evidence="2" id="KW-0521">NADP</keyword>
<proteinExistence type="inferred from homology"/>
<comment type="caution">
    <text evidence="5">The sequence shown here is derived from an EMBL/GenBank/DDBJ whole genome shotgun (WGS) entry which is preliminary data.</text>
</comment>
<dbReference type="PROSITE" id="PS00061">
    <property type="entry name" value="ADH_SHORT"/>
    <property type="match status" value="1"/>
</dbReference>
<evidence type="ECO:0000256" key="2">
    <source>
        <dbReference type="ARBA" id="ARBA00022857"/>
    </source>
</evidence>
<dbReference type="GO" id="GO:0045703">
    <property type="term" value="F:ketoreductase activity"/>
    <property type="evidence" value="ECO:0007669"/>
    <property type="project" value="TreeGrafter"/>
</dbReference>
<dbReference type="PRINTS" id="PR00081">
    <property type="entry name" value="GDHRDH"/>
</dbReference>
<gene>
    <name evidence="5" type="ORF">Scep_030257</name>
</gene>
<dbReference type="PIRSF" id="PIRSF000126">
    <property type="entry name" value="11-beta-HSD1"/>
    <property type="match status" value="1"/>
</dbReference>
<comment type="similarity">
    <text evidence="4">Belongs to the short-chain dehydrogenases/reductases (SDR) family.</text>
</comment>
<organism evidence="5 6">
    <name type="scientific">Stephania cephalantha</name>
    <dbReference type="NCBI Taxonomy" id="152367"/>
    <lineage>
        <taxon>Eukaryota</taxon>
        <taxon>Viridiplantae</taxon>
        <taxon>Streptophyta</taxon>
        <taxon>Embryophyta</taxon>
        <taxon>Tracheophyta</taxon>
        <taxon>Spermatophyta</taxon>
        <taxon>Magnoliopsida</taxon>
        <taxon>Ranunculales</taxon>
        <taxon>Menispermaceae</taxon>
        <taxon>Menispermoideae</taxon>
        <taxon>Cissampelideae</taxon>
        <taxon>Stephania</taxon>
    </lineage>
</organism>
<dbReference type="Pfam" id="PF00106">
    <property type="entry name" value="adh_short"/>
    <property type="match status" value="1"/>
</dbReference>
<dbReference type="AlphaFoldDB" id="A0AAP0DZE6"/>
<keyword evidence="3" id="KW-0560">Oxidoreductase</keyword>
<evidence type="ECO:0000313" key="6">
    <source>
        <dbReference type="Proteomes" id="UP001419268"/>
    </source>
</evidence>
<evidence type="ECO:0000313" key="5">
    <source>
        <dbReference type="EMBL" id="KAK9083786.1"/>
    </source>
</evidence>
<dbReference type="PANTHER" id="PTHR43899:SF25">
    <property type="entry name" value="ENOYL-(ACYL CARRIER) REDUCTASE"/>
    <property type="match status" value="1"/>
</dbReference>
<evidence type="ECO:0000256" key="1">
    <source>
        <dbReference type="ARBA" id="ARBA00004240"/>
    </source>
</evidence>
<reference evidence="5 6" key="1">
    <citation type="submission" date="2024-01" db="EMBL/GenBank/DDBJ databases">
        <title>Genome assemblies of Stephania.</title>
        <authorList>
            <person name="Yang L."/>
        </authorList>
    </citation>
    <scope>NUCLEOTIDE SEQUENCE [LARGE SCALE GENOMIC DNA]</scope>
    <source>
        <strain evidence="5">JXDWG</strain>
        <tissue evidence="5">Leaf</tissue>
    </source>
</reference>